<keyword evidence="8 12" id="KW-0418">Kinase</keyword>
<dbReference type="CDD" id="cd00082">
    <property type="entry name" value="HisKA"/>
    <property type="match status" value="1"/>
</dbReference>
<dbReference type="PANTHER" id="PTHR44936:SF10">
    <property type="entry name" value="SENSOR PROTEIN RSTB"/>
    <property type="match status" value="1"/>
</dbReference>
<dbReference type="Pfam" id="PF00672">
    <property type="entry name" value="HAMP"/>
    <property type="match status" value="1"/>
</dbReference>
<dbReference type="GO" id="GO:0000155">
    <property type="term" value="F:phosphorelay sensor kinase activity"/>
    <property type="evidence" value="ECO:0007669"/>
    <property type="project" value="InterPro"/>
</dbReference>
<evidence type="ECO:0000256" key="7">
    <source>
        <dbReference type="ARBA" id="ARBA00022741"/>
    </source>
</evidence>
<dbReference type="RefSeq" id="WP_146804242.1">
    <property type="nucleotide sequence ID" value="NZ_BJUK01000055.1"/>
</dbReference>
<dbReference type="InterPro" id="IPR004358">
    <property type="entry name" value="Sig_transdc_His_kin-like_C"/>
</dbReference>
<evidence type="ECO:0000313" key="12">
    <source>
        <dbReference type="EMBL" id="GEK48921.1"/>
    </source>
</evidence>
<evidence type="ECO:0000256" key="9">
    <source>
        <dbReference type="ARBA" id="ARBA00022840"/>
    </source>
</evidence>
<keyword evidence="5" id="KW-0597">Phosphoprotein</keyword>
<dbReference type="InterPro" id="IPR038428">
    <property type="entry name" value="HK_sensor_dom_sf"/>
</dbReference>
<dbReference type="SUPFAM" id="SSF158472">
    <property type="entry name" value="HAMP domain-like"/>
    <property type="match status" value="1"/>
</dbReference>
<dbReference type="EMBL" id="BJUK01000055">
    <property type="protein sequence ID" value="GEK48921.1"/>
    <property type="molecule type" value="Genomic_DNA"/>
</dbReference>
<dbReference type="PROSITE" id="PS50885">
    <property type="entry name" value="HAMP"/>
    <property type="match status" value="1"/>
</dbReference>
<dbReference type="GO" id="GO:0005886">
    <property type="term" value="C:plasma membrane"/>
    <property type="evidence" value="ECO:0007669"/>
    <property type="project" value="UniProtKB-SubCell"/>
</dbReference>
<dbReference type="Pfam" id="PF16750">
    <property type="entry name" value="HK_sensor"/>
    <property type="match status" value="1"/>
</dbReference>
<comment type="catalytic activity">
    <reaction evidence="1">
        <text>ATP + protein L-histidine = ADP + protein N-phospho-L-histidine.</text>
        <dbReference type="EC" id="2.7.13.3"/>
    </reaction>
</comment>
<evidence type="ECO:0000256" key="6">
    <source>
        <dbReference type="ARBA" id="ARBA00022679"/>
    </source>
</evidence>
<dbReference type="Proteomes" id="UP000321275">
    <property type="component" value="Unassembled WGS sequence"/>
</dbReference>
<evidence type="ECO:0000256" key="2">
    <source>
        <dbReference type="ARBA" id="ARBA00004651"/>
    </source>
</evidence>
<comment type="subcellular location">
    <subcellularLocation>
        <location evidence="2">Cell membrane</location>
        <topology evidence="2">Multi-pass membrane protein</topology>
    </subcellularLocation>
</comment>
<dbReference type="Pfam" id="PF02518">
    <property type="entry name" value="HATPase_c"/>
    <property type="match status" value="1"/>
</dbReference>
<accession>A0A510XCY1</accession>
<dbReference type="InterPro" id="IPR003594">
    <property type="entry name" value="HATPase_dom"/>
</dbReference>
<dbReference type="Gene3D" id="3.30.565.10">
    <property type="entry name" value="Histidine kinase-like ATPase, C-terminal domain"/>
    <property type="match status" value="1"/>
</dbReference>
<dbReference type="AlphaFoldDB" id="A0A510XCY1"/>
<organism evidence="12 13">
    <name type="scientific">Bisbaumannia pacifica</name>
    <dbReference type="NCBI Taxonomy" id="77098"/>
    <lineage>
        <taxon>Bacteria</taxon>
        <taxon>Pseudomonadati</taxon>
        <taxon>Pseudomonadota</taxon>
        <taxon>Gammaproteobacteria</taxon>
        <taxon>Oceanospirillales</taxon>
        <taxon>Halomonadaceae</taxon>
        <taxon>Bisbaumannia</taxon>
    </lineage>
</organism>
<keyword evidence="4" id="KW-0472">Membrane</keyword>
<keyword evidence="7" id="KW-0547">Nucleotide-binding</keyword>
<protein>
    <recommendedName>
        <fullName evidence="3">histidine kinase</fullName>
        <ecNumber evidence="3">2.7.13.3</ecNumber>
    </recommendedName>
</protein>
<evidence type="ECO:0000256" key="4">
    <source>
        <dbReference type="ARBA" id="ARBA00022475"/>
    </source>
</evidence>
<keyword evidence="4" id="KW-1003">Cell membrane</keyword>
<comment type="caution">
    <text evidence="12">The sequence shown here is derived from an EMBL/GenBank/DDBJ whole genome shotgun (WGS) entry which is preliminary data.</text>
</comment>
<dbReference type="EC" id="2.7.13.3" evidence="3"/>
<dbReference type="OrthoDB" id="9804645at2"/>
<dbReference type="Gene3D" id="3.30.450.170">
    <property type="entry name" value="Two-component histidine kinase, sensor domain"/>
    <property type="match status" value="1"/>
</dbReference>
<evidence type="ECO:0000256" key="3">
    <source>
        <dbReference type="ARBA" id="ARBA00012438"/>
    </source>
</evidence>
<sequence length="452" mass="50847">MNRRLFWKLCGPLALGTLALVWVISFLGAETEQQMSFIAERHQQTLKQWGATAERLHAAGDEAALADWLEALQAREETWAAVVRSDIRPLAGSELSAQFREGFRLGRHVEWKIHLYFADNPIMDLTFADGRTHFLITLPQRMRPGGHLPEVKLTLKVALPLAVLVLLSVVIYRHLMHPLRQLELATRAFSEGNLGVRVRALLGNRNDELTALAATFDRMAERTGELILTQRRLIADLSHELRTPLTRIDMALSCVEEGIETQHFLPRIRRECRLMRALVEDTLTLAWLENEKPSLDQDSLDLTDLLDSVIDDARYEYPDHRLDAELPAQAAIHGSSQRALAQAVENVIRNACHYTPAGGRVRVALSTEAHGYRLDVDDQGPGVPDDQLERIFQPFYRTAQARDDKPDGHGLGLALARRQLEAVGGWMRAENRPAGGLRMTLWFPATRSVAEA</sequence>
<dbReference type="InterPro" id="IPR036890">
    <property type="entry name" value="HATPase_C_sf"/>
</dbReference>
<dbReference type="SUPFAM" id="SSF47384">
    <property type="entry name" value="Homodimeric domain of signal transducing histidine kinase"/>
    <property type="match status" value="1"/>
</dbReference>
<dbReference type="InterPro" id="IPR036097">
    <property type="entry name" value="HisK_dim/P_sf"/>
</dbReference>
<evidence type="ECO:0000313" key="13">
    <source>
        <dbReference type="Proteomes" id="UP000321275"/>
    </source>
</evidence>
<dbReference type="InterPro" id="IPR050980">
    <property type="entry name" value="2C_sensor_his_kinase"/>
</dbReference>
<name>A0A510XCY1_9GAMM</name>
<dbReference type="InterPro" id="IPR031930">
    <property type="entry name" value="HK_sensor"/>
</dbReference>
<dbReference type="SMART" id="SM00304">
    <property type="entry name" value="HAMP"/>
    <property type="match status" value="1"/>
</dbReference>
<dbReference type="GO" id="GO:0005524">
    <property type="term" value="F:ATP binding"/>
    <property type="evidence" value="ECO:0007669"/>
    <property type="project" value="UniProtKB-KW"/>
</dbReference>
<dbReference type="InterPro" id="IPR003660">
    <property type="entry name" value="HAMP_dom"/>
</dbReference>
<evidence type="ECO:0000259" key="10">
    <source>
        <dbReference type="PROSITE" id="PS50109"/>
    </source>
</evidence>
<dbReference type="InterPro" id="IPR005467">
    <property type="entry name" value="His_kinase_dom"/>
</dbReference>
<evidence type="ECO:0000256" key="8">
    <source>
        <dbReference type="ARBA" id="ARBA00022777"/>
    </source>
</evidence>
<feature type="domain" description="Histidine kinase" evidence="10">
    <location>
        <begin position="236"/>
        <end position="447"/>
    </location>
</feature>
<dbReference type="Pfam" id="PF00512">
    <property type="entry name" value="HisKA"/>
    <property type="match status" value="1"/>
</dbReference>
<keyword evidence="13" id="KW-1185">Reference proteome</keyword>
<proteinExistence type="predicted"/>
<dbReference type="CDD" id="cd06225">
    <property type="entry name" value="HAMP"/>
    <property type="match status" value="1"/>
</dbReference>
<dbReference type="SMART" id="SM00387">
    <property type="entry name" value="HATPase_c"/>
    <property type="match status" value="1"/>
</dbReference>
<dbReference type="SUPFAM" id="SSF55874">
    <property type="entry name" value="ATPase domain of HSP90 chaperone/DNA topoisomerase II/histidine kinase"/>
    <property type="match status" value="1"/>
</dbReference>
<evidence type="ECO:0000259" key="11">
    <source>
        <dbReference type="PROSITE" id="PS50885"/>
    </source>
</evidence>
<dbReference type="Gene3D" id="1.10.287.130">
    <property type="match status" value="1"/>
</dbReference>
<feature type="domain" description="HAMP" evidence="11">
    <location>
        <begin position="173"/>
        <end position="228"/>
    </location>
</feature>
<dbReference type="PRINTS" id="PR00344">
    <property type="entry name" value="BCTRLSENSOR"/>
</dbReference>
<dbReference type="PANTHER" id="PTHR44936">
    <property type="entry name" value="SENSOR PROTEIN CREC"/>
    <property type="match status" value="1"/>
</dbReference>
<dbReference type="PROSITE" id="PS50109">
    <property type="entry name" value="HIS_KIN"/>
    <property type="match status" value="1"/>
</dbReference>
<dbReference type="InterPro" id="IPR003661">
    <property type="entry name" value="HisK_dim/P_dom"/>
</dbReference>
<keyword evidence="6" id="KW-0808">Transferase</keyword>
<evidence type="ECO:0000256" key="5">
    <source>
        <dbReference type="ARBA" id="ARBA00022553"/>
    </source>
</evidence>
<dbReference type="SMART" id="SM00388">
    <property type="entry name" value="HisKA"/>
    <property type="match status" value="1"/>
</dbReference>
<reference evidence="12 13" key="1">
    <citation type="submission" date="2019-07" db="EMBL/GenBank/DDBJ databases">
        <title>Whole genome shotgun sequence of Halomonas pacifica NBRC 102220.</title>
        <authorList>
            <person name="Hosoyama A."/>
            <person name="Uohara A."/>
            <person name="Ohji S."/>
            <person name="Ichikawa N."/>
        </authorList>
    </citation>
    <scope>NUCLEOTIDE SEQUENCE [LARGE SCALE GENOMIC DNA]</scope>
    <source>
        <strain evidence="12 13">NBRC 102220</strain>
    </source>
</reference>
<keyword evidence="9" id="KW-0067">ATP-binding</keyword>
<dbReference type="Gene3D" id="6.10.340.10">
    <property type="match status" value="1"/>
</dbReference>
<evidence type="ECO:0000256" key="1">
    <source>
        <dbReference type="ARBA" id="ARBA00000085"/>
    </source>
</evidence>
<gene>
    <name evidence="12" type="ORF">HPA02_32040</name>
</gene>